<evidence type="ECO:0000256" key="1">
    <source>
        <dbReference type="SAM" id="MobiDB-lite"/>
    </source>
</evidence>
<gene>
    <name evidence="2" type="ORF">OTERR_13760</name>
</gene>
<accession>A0A5C1E7D1</accession>
<evidence type="ECO:0000313" key="2">
    <source>
        <dbReference type="EMBL" id="QEL64852.1"/>
    </source>
</evidence>
<feature type="compositionally biased region" description="Low complexity" evidence="1">
    <location>
        <begin position="21"/>
        <end position="46"/>
    </location>
</feature>
<dbReference type="AlphaFoldDB" id="A0A5C1E7D1"/>
<organism evidence="2 3">
    <name type="scientific">Oryzomicrobium terrae</name>
    <dbReference type="NCBI Taxonomy" id="1735038"/>
    <lineage>
        <taxon>Bacteria</taxon>
        <taxon>Pseudomonadati</taxon>
        <taxon>Pseudomonadota</taxon>
        <taxon>Betaproteobacteria</taxon>
        <taxon>Rhodocyclales</taxon>
        <taxon>Rhodocyclaceae</taxon>
        <taxon>Oryzomicrobium</taxon>
    </lineage>
</organism>
<dbReference type="KEGG" id="otr:OTERR_13760"/>
<dbReference type="RefSeq" id="WP_149425278.1">
    <property type="nucleotide sequence ID" value="NZ_CP022579.1"/>
</dbReference>
<proteinExistence type="predicted"/>
<evidence type="ECO:0000313" key="3">
    <source>
        <dbReference type="Proteomes" id="UP000323671"/>
    </source>
</evidence>
<protein>
    <submittedName>
        <fullName evidence="2">Uncharacterized protein</fullName>
    </submittedName>
</protein>
<dbReference type="Proteomes" id="UP000323671">
    <property type="component" value="Chromosome"/>
</dbReference>
<feature type="region of interest" description="Disordered" evidence="1">
    <location>
        <begin position="19"/>
        <end position="46"/>
    </location>
</feature>
<dbReference type="EMBL" id="CP022579">
    <property type="protein sequence ID" value="QEL64852.1"/>
    <property type="molecule type" value="Genomic_DNA"/>
</dbReference>
<keyword evidence="3" id="KW-1185">Reference proteome</keyword>
<name>A0A5C1E7D1_9RHOO</name>
<reference evidence="2 3" key="1">
    <citation type="submission" date="2017-07" db="EMBL/GenBank/DDBJ databases">
        <title>Complete genome sequence of Oryzomicrobium terrae TPP412.</title>
        <authorList>
            <person name="Chiu L.-W."/>
            <person name="Lo K.-J."/>
            <person name="Tsai Y.-M."/>
            <person name="Lin S.-S."/>
            <person name="Kuo C.-H."/>
            <person name="Liu C.-T."/>
        </authorList>
    </citation>
    <scope>NUCLEOTIDE SEQUENCE [LARGE SCALE GENOMIC DNA]</scope>
    <source>
        <strain evidence="2 3">TPP412</strain>
    </source>
</reference>
<sequence>MPDAMDVSLAGAVLAPSGTSRVTATTVSPPAAAATTAPTAPASRSSVVTLSPQGQLASALGTLADTLKAAQANLASADPAALNTTAQDVSNAFNALLQNIGTLPTLLDTPSPLSLVAQFLQNLDATALTDTSGGTTLFSPALIPDTTATTTSALDTLGTLTSPELFQSLLQAANATAPAQTQALLAQTSQSLTTQIAAFEAQVVGSTQTSPSLLTAASLLTTDQTTATTPLTLLTQALATATTTTAVTTPSTATTPIAAANRGAAQAAPSTAANDAAAADQQASRAAQALQALLADPFARQQSLVKEPLYAALIANTHLSDFVPAAASLNPNALAGDVPAAVLPTARTRAIAYYGEQIEAEARGVERAIA</sequence>